<evidence type="ECO:0000313" key="1">
    <source>
        <dbReference type="EMBL" id="CAC5342278.1"/>
    </source>
</evidence>
<sequence length="46" mass="5283">MRIVVETLKTRLVATVLNPILILWERNTPYSSVIIDTNNRSISLDN</sequence>
<organism evidence="1 2">
    <name type="scientific">Planktothrix rubescens CCAP 1459/22</name>
    <dbReference type="NCBI Taxonomy" id="329571"/>
    <lineage>
        <taxon>Bacteria</taxon>
        <taxon>Bacillati</taxon>
        <taxon>Cyanobacteriota</taxon>
        <taxon>Cyanophyceae</taxon>
        <taxon>Oscillatoriophycideae</taxon>
        <taxon>Oscillatoriales</taxon>
        <taxon>Microcoleaceae</taxon>
        <taxon>Planktothrix</taxon>
    </lineage>
</organism>
<proteinExistence type="predicted"/>
<dbReference type="EMBL" id="CZCZ02000011">
    <property type="protein sequence ID" value="CAC5342278.1"/>
    <property type="molecule type" value="Genomic_DNA"/>
</dbReference>
<accession>A0A6J7ZIW2</accession>
<comment type="caution">
    <text evidence="1">The sequence shown here is derived from an EMBL/GenBank/DDBJ whole genome shotgun (WGS) entry which is preliminary data.</text>
</comment>
<reference evidence="1" key="1">
    <citation type="submission" date="2020-05" db="EMBL/GenBank/DDBJ databases">
        <authorList>
            <consortium name="Genoscope - CEA"/>
            <person name="William W."/>
        </authorList>
    </citation>
    <scope>NUCLEOTIDE SEQUENCE [LARGE SCALE GENOMIC DNA]</scope>
    <source>
        <strain evidence="1">PCC 7821</strain>
    </source>
</reference>
<name>A0A6J7ZIW2_PLARU</name>
<keyword evidence="2" id="KW-1185">Reference proteome</keyword>
<dbReference type="AlphaFoldDB" id="A0A6J7ZIW2"/>
<protein>
    <submittedName>
        <fullName evidence="1">Uncharacterized protein</fullName>
    </submittedName>
</protein>
<evidence type="ECO:0000313" key="2">
    <source>
        <dbReference type="Proteomes" id="UP000196521"/>
    </source>
</evidence>
<gene>
    <name evidence="1" type="ORF">PLAN_160143</name>
</gene>
<dbReference type="Proteomes" id="UP000196521">
    <property type="component" value="Unassembled WGS sequence"/>
</dbReference>